<evidence type="ECO:0000256" key="2">
    <source>
        <dbReference type="ARBA" id="ARBA00012759"/>
    </source>
</evidence>
<accession>A0A7R8GZF9</accession>
<dbReference type="InterPro" id="IPR001394">
    <property type="entry name" value="Peptidase_C19_UCH"/>
</dbReference>
<dbReference type="Gene3D" id="3.90.70.10">
    <property type="entry name" value="Cysteine proteinases"/>
    <property type="match status" value="1"/>
</dbReference>
<gene>
    <name evidence="4" type="ORF">LSAA_1092</name>
</gene>
<evidence type="ECO:0000313" key="5">
    <source>
        <dbReference type="Proteomes" id="UP000675881"/>
    </source>
</evidence>
<dbReference type="AlphaFoldDB" id="A0A7R8GZF9"/>
<comment type="catalytic activity">
    <reaction evidence="1">
        <text>Thiol-dependent hydrolysis of ester, thioester, amide, peptide and isopeptide bonds formed by the C-terminal Gly of ubiquitin (a 76-residue protein attached to proteins as an intracellular targeting signal).</text>
        <dbReference type="EC" id="3.4.19.12"/>
    </reaction>
</comment>
<dbReference type="Proteomes" id="UP000675881">
    <property type="component" value="Chromosome 1"/>
</dbReference>
<dbReference type="PANTHER" id="PTHR21646:SF16">
    <property type="entry name" value="U4_U6.U5 TRI-SNRNP-ASSOCIATED PROTEIN 2"/>
    <property type="match status" value="1"/>
</dbReference>
<organism evidence="4 5">
    <name type="scientific">Lepeophtheirus salmonis</name>
    <name type="common">Salmon louse</name>
    <name type="synonym">Caligus salmonis</name>
    <dbReference type="NCBI Taxonomy" id="72036"/>
    <lineage>
        <taxon>Eukaryota</taxon>
        <taxon>Metazoa</taxon>
        <taxon>Ecdysozoa</taxon>
        <taxon>Arthropoda</taxon>
        <taxon>Crustacea</taxon>
        <taxon>Multicrustacea</taxon>
        <taxon>Hexanauplia</taxon>
        <taxon>Copepoda</taxon>
        <taxon>Siphonostomatoida</taxon>
        <taxon>Caligidae</taxon>
        <taxon>Lepeophtheirus</taxon>
    </lineage>
</organism>
<dbReference type="InterPro" id="IPR050185">
    <property type="entry name" value="Ub_carboxyl-term_hydrolase"/>
</dbReference>
<keyword evidence="5" id="KW-1185">Reference proteome</keyword>
<dbReference type="Gene3D" id="3.30.40.10">
    <property type="entry name" value="Zinc/RING finger domain, C3HC4 (zinc finger)"/>
    <property type="match status" value="1"/>
</dbReference>
<feature type="domain" description="USP" evidence="3">
    <location>
        <begin position="134"/>
        <end position="464"/>
    </location>
</feature>
<dbReference type="EC" id="3.4.19.12" evidence="2"/>
<dbReference type="GO" id="GO:0004843">
    <property type="term" value="F:cysteine-type deubiquitinase activity"/>
    <property type="evidence" value="ECO:0007669"/>
    <property type="project" value="UniProtKB-EC"/>
</dbReference>
<evidence type="ECO:0000256" key="1">
    <source>
        <dbReference type="ARBA" id="ARBA00000707"/>
    </source>
</evidence>
<dbReference type="EMBL" id="HG994580">
    <property type="protein sequence ID" value="CAF2765322.1"/>
    <property type="molecule type" value="Genomic_DNA"/>
</dbReference>
<dbReference type="GO" id="GO:0016579">
    <property type="term" value="P:protein deubiquitination"/>
    <property type="evidence" value="ECO:0007669"/>
    <property type="project" value="InterPro"/>
</dbReference>
<dbReference type="InterPro" id="IPR028889">
    <property type="entry name" value="USP"/>
</dbReference>
<evidence type="ECO:0000259" key="3">
    <source>
        <dbReference type="PROSITE" id="PS50235"/>
    </source>
</evidence>
<sequence length="468" mass="54143">MNMGGFILNLKDLGTPTCFTVDHFHCIAHPCVIITPEVHPFDAILNYRFIQSGDIYYFRSTDNHSLVKRELIHGDEDNSSPQDALSTRIKEEDEVDTKRIKNIENGVKPSRECPYLDTIDRHVLDFDFEKLCSVSLSRINVYACLVKRSEYSRLHNYEIIDSSLADIIYVLNPIFSPELIKRLETSSKEVRAYCGSMYIPGIVGCKLSLQKDFSVYGTRRLNIVYFLALNALHMALGGTKKPNSSIIYKTFLGGMRIHTRKIKADESGKPEDMSTYSDDDEDDSEYQWKTVESPFLYLTTELPPMPLFRDENYENIIPQVSLYNILTKFNGEREMEYKTYKDNFLKKFEITRLPPFVILYIKRFTKNTFYVEKNHTIVNFPIKSIEFGDILAPELKEKMSEGDGTYDLLANIVHDGDPKDGTYKVHILHKGSGKWFEMQDLHVDKILPEILPLSEAYIQIYERRSSSK</sequence>
<protein>
    <recommendedName>
        <fullName evidence="2">ubiquitinyl hydrolase 1</fullName>
        <ecNumber evidence="2">3.4.19.12</ecNumber>
    </recommendedName>
</protein>
<name>A0A7R8GZF9_LEPSM</name>
<dbReference type="OrthoDB" id="10263353at2759"/>
<dbReference type="InterPro" id="IPR038765">
    <property type="entry name" value="Papain-like_cys_pep_sf"/>
</dbReference>
<proteinExistence type="predicted"/>
<reference evidence="4" key="1">
    <citation type="submission" date="2021-02" db="EMBL/GenBank/DDBJ databases">
        <authorList>
            <person name="Bekaert M."/>
        </authorList>
    </citation>
    <scope>NUCLEOTIDE SEQUENCE</scope>
    <source>
        <strain evidence="4">IoA-00</strain>
    </source>
</reference>
<evidence type="ECO:0000313" key="4">
    <source>
        <dbReference type="EMBL" id="CAF2765322.1"/>
    </source>
</evidence>
<dbReference type="SUPFAM" id="SSF54001">
    <property type="entry name" value="Cysteine proteinases"/>
    <property type="match status" value="1"/>
</dbReference>
<dbReference type="Pfam" id="PF00443">
    <property type="entry name" value="UCH"/>
    <property type="match status" value="1"/>
</dbReference>
<dbReference type="PANTHER" id="PTHR21646">
    <property type="entry name" value="UBIQUITIN CARBOXYL-TERMINAL HYDROLASE"/>
    <property type="match status" value="1"/>
</dbReference>
<dbReference type="InterPro" id="IPR013083">
    <property type="entry name" value="Znf_RING/FYVE/PHD"/>
</dbReference>
<dbReference type="PROSITE" id="PS50235">
    <property type="entry name" value="USP_3"/>
    <property type="match status" value="1"/>
</dbReference>